<dbReference type="GO" id="GO:0009236">
    <property type="term" value="P:cobalamin biosynthetic process"/>
    <property type="evidence" value="ECO:0007669"/>
    <property type="project" value="UniProtKB-UniPathway"/>
</dbReference>
<reference evidence="8 9" key="1">
    <citation type="submission" date="2020-04" db="EMBL/GenBank/DDBJ databases">
        <title>Gordonia sp. nov. TBRC 11910.</title>
        <authorList>
            <person name="Suriyachadkun C."/>
        </authorList>
    </citation>
    <scope>NUCLEOTIDE SEQUENCE [LARGE SCALE GENOMIC DNA]</scope>
    <source>
        <strain evidence="8 9">TBRC 11910</strain>
    </source>
</reference>
<dbReference type="GO" id="GO:0008276">
    <property type="term" value="F:protein methyltransferase activity"/>
    <property type="evidence" value="ECO:0007669"/>
    <property type="project" value="InterPro"/>
</dbReference>
<dbReference type="CDD" id="cd11644">
    <property type="entry name" value="Precorrin-6Y-MT"/>
    <property type="match status" value="1"/>
</dbReference>
<proteinExistence type="predicted"/>
<protein>
    <submittedName>
        <fullName evidence="8">Precorrin-6y C5,15-methyltransferase (Decarboxylating) subunit CbiE</fullName>
    </submittedName>
</protein>
<keyword evidence="5" id="KW-0949">S-adenosyl-L-methionine</keyword>
<dbReference type="PANTHER" id="PTHR43182">
    <property type="entry name" value="COBALT-PRECORRIN-6B C(15)-METHYLTRANSFERASE (DECARBOXYLATING)"/>
    <property type="match status" value="1"/>
</dbReference>
<evidence type="ECO:0000259" key="7">
    <source>
        <dbReference type="Pfam" id="PF00590"/>
    </source>
</evidence>
<keyword evidence="3 8" id="KW-0489">Methyltransferase</keyword>
<accession>A0A848KLN5</accession>
<dbReference type="InterPro" id="IPR000878">
    <property type="entry name" value="4pyrrol_Mease"/>
</dbReference>
<dbReference type="InterPro" id="IPR035996">
    <property type="entry name" value="4pyrrol_Methylase_sf"/>
</dbReference>
<dbReference type="InterPro" id="IPR014008">
    <property type="entry name" value="Cbl_synth_MTase_CbiT"/>
</dbReference>
<comment type="caution">
    <text evidence="8">The sequence shown here is derived from an EMBL/GenBank/DDBJ whole genome shotgun (WGS) entry which is preliminary data.</text>
</comment>
<feature type="region of interest" description="Disordered" evidence="6">
    <location>
        <begin position="1"/>
        <end position="69"/>
    </location>
</feature>
<dbReference type="Gene3D" id="3.40.50.150">
    <property type="entry name" value="Vaccinia Virus protein VP39"/>
    <property type="match status" value="1"/>
</dbReference>
<dbReference type="SUPFAM" id="SSF53790">
    <property type="entry name" value="Tetrapyrrole methylase"/>
    <property type="match status" value="1"/>
</dbReference>
<evidence type="ECO:0000313" key="9">
    <source>
        <dbReference type="Proteomes" id="UP000550729"/>
    </source>
</evidence>
<dbReference type="Gene3D" id="3.30.950.10">
    <property type="entry name" value="Methyltransferase, Cobalt-precorrin-4 Transmethylase, Domain 2"/>
    <property type="match status" value="1"/>
</dbReference>
<dbReference type="NCBIfam" id="TIGR02469">
    <property type="entry name" value="CbiT"/>
    <property type="match status" value="1"/>
</dbReference>
<evidence type="ECO:0000313" key="8">
    <source>
        <dbReference type="EMBL" id="NMO00004.1"/>
    </source>
</evidence>
<dbReference type="InterPro" id="IPR050714">
    <property type="entry name" value="Cobalamin_biosynth_MTase"/>
</dbReference>
<dbReference type="InterPro" id="IPR012818">
    <property type="entry name" value="CbiE"/>
</dbReference>
<evidence type="ECO:0000256" key="5">
    <source>
        <dbReference type="ARBA" id="ARBA00022691"/>
    </source>
</evidence>
<gene>
    <name evidence="8" type="primary">cbiE</name>
    <name evidence="8" type="ORF">HH308_02110</name>
</gene>
<dbReference type="EMBL" id="JABBNB010000001">
    <property type="protein sequence ID" value="NMO00004.1"/>
    <property type="molecule type" value="Genomic_DNA"/>
</dbReference>
<dbReference type="AlphaFoldDB" id="A0A848KLN5"/>
<dbReference type="GO" id="GO:0032259">
    <property type="term" value="P:methylation"/>
    <property type="evidence" value="ECO:0007669"/>
    <property type="project" value="UniProtKB-KW"/>
</dbReference>
<feature type="domain" description="Tetrapyrrole methylase" evidence="7">
    <location>
        <begin position="100"/>
        <end position="212"/>
    </location>
</feature>
<keyword evidence="9" id="KW-1185">Reference proteome</keyword>
<dbReference type="SUPFAM" id="SSF53335">
    <property type="entry name" value="S-adenosyl-L-methionine-dependent methyltransferases"/>
    <property type="match status" value="1"/>
</dbReference>
<evidence type="ECO:0000256" key="3">
    <source>
        <dbReference type="ARBA" id="ARBA00022603"/>
    </source>
</evidence>
<dbReference type="Pfam" id="PF00590">
    <property type="entry name" value="TP_methylase"/>
    <property type="match status" value="1"/>
</dbReference>
<dbReference type="UniPathway" id="UPA00148"/>
<dbReference type="PANTHER" id="PTHR43182:SF1">
    <property type="entry name" value="COBALT-PRECORRIN-7 C(5)-METHYLTRANSFERASE"/>
    <property type="match status" value="1"/>
</dbReference>
<keyword evidence="2" id="KW-0169">Cobalamin biosynthesis</keyword>
<dbReference type="InterPro" id="IPR029063">
    <property type="entry name" value="SAM-dependent_MTases_sf"/>
</dbReference>
<evidence type="ECO:0000256" key="4">
    <source>
        <dbReference type="ARBA" id="ARBA00022679"/>
    </source>
</evidence>
<sequence>MNEHLDELAPRSSGEEGSSEVRALRSPGEEVTGSPSAEASVRVRDLRTPSAEASSRVPDLRSPSAEASVRVRALRSPSAEASLRASVYRGAGDPTHPTHILASGDPMFHGVGASIIARVGADAVRVIPAVSSASLAAARLGWDLARTQVVSLVTASPSTILAHASGGTRLLVLSRDARTPSNIAELLCDNHFGASSMTVLEQLGGPAERIRSDRADVWKAPDVDPLNIVALQLRGPKRIATPGLDDTAYDHDGQLTKRVVRALTVSALAPSDGQLLWDVGAGSGSVGIEWLRVERSSRAIAFETVTTRAGRITGNAARHGVADRLTIVGAAPAAFSKAPDPDTVFVGGGLDRTLFDAAWARLRPGGRLVVNAVTVENQTLLATLFAEFGGTMTRLGIEQAGPLGTMTTWRPLLPIVQWVVEKGSGE</sequence>
<evidence type="ECO:0000256" key="1">
    <source>
        <dbReference type="ARBA" id="ARBA00004953"/>
    </source>
</evidence>
<dbReference type="InterPro" id="IPR014776">
    <property type="entry name" value="4pyrrole_Mease_sub2"/>
</dbReference>
<comment type="pathway">
    <text evidence="1">Cofactor biosynthesis; adenosylcobalamin biosynthesis.</text>
</comment>
<keyword evidence="4 8" id="KW-0808">Transferase</keyword>
<dbReference type="Proteomes" id="UP000550729">
    <property type="component" value="Unassembled WGS sequence"/>
</dbReference>
<evidence type="ECO:0000256" key="2">
    <source>
        <dbReference type="ARBA" id="ARBA00022573"/>
    </source>
</evidence>
<dbReference type="NCBIfam" id="TIGR02467">
    <property type="entry name" value="CbiE"/>
    <property type="match status" value="1"/>
</dbReference>
<evidence type="ECO:0000256" key="6">
    <source>
        <dbReference type="SAM" id="MobiDB-lite"/>
    </source>
</evidence>
<organism evidence="8 9">
    <name type="scientific">Gordonia asplenii</name>
    <dbReference type="NCBI Taxonomy" id="2725283"/>
    <lineage>
        <taxon>Bacteria</taxon>
        <taxon>Bacillati</taxon>
        <taxon>Actinomycetota</taxon>
        <taxon>Actinomycetes</taxon>
        <taxon>Mycobacteriales</taxon>
        <taxon>Gordoniaceae</taxon>
        <taxon>Gordonia</taxon>
    </lineage>
</organism>
<name>A0A848KLN5_9ACTN</name>